<dbReference type="InterPro" id="IPR027417">
    <property type="entry name" value="P-loop_NTPase"/>
</dbReference>
<dbReference type="EMBL" id="PPCV01000006">
    <property type="protein sequence ID" value="RXW31849.1"/>
    <property type="molecule type" value="Genomic_DNA"/>
</dbReference>
<dbReference type="GO" id="GO:0016301">
    <property type="term" value="F:kinase activity"/>
    <property type="evidence" value="ECO:0007669"/>
    <property type="project" value="UniProtKB-KW"/>
</dbReference>
<proteinExistence type="predicted"/>
<dbReference type="Gene3D" id="3.40.50.300">
    <property type="entry name" value="P-loop containing nucleotide triphosphate hydrolases"/>
    <property type="match status" value="1"/>
</dbReference>
<dbReference type="OrthoDB" id="3691767at2"/>
<accession>A0A4Q2EF81</accession>
<keyword evidence="1" id="KW-0808">Transferase</keyword>
<dbReference type="AlphaFoldDB" id="A0A4Q2EF81"/>
<evidence type="ECO:0000313" key="1">
    <source>
        <dbReference type="EMBL" id="RXW31849.1"/>
    </source>
</evidence>
<dbReference type="SUPFAM" id="SSF52540">
    <property type="entry name" value="P-loop containing nucleoside triphosphate hydrolases"/>
    <property type="match status" value="1"/>
</dbReference>
<gene>
    <name evidence="1" type="ORF">C1706_09890</name>
</gene>
<dbReference type="RefSeq" id="WP_129459065.1">
    <property type="nucleotide sequence ID" value="NZ_PPCV01000006.1"/>
</dbReference>
<sequence length="189" mass="20588">MTHLVLLAGPSGGGKSRLARLAGALPVRLDDFYRDADAPGLPCAHGIIDWDDPATWDGDGALEALRALLQEGVAVVPTYSIAQSRRVGEHTLEVGEHRLIVAEGIFALDLLPLLREAGLPVSAVYLDRNRWLVAGLRLRRDLAQHRKSPGVLVRRGWSLLCAQPRQRQRALAAGFRPLSMRAALDELAD</sequence>
<reference evidence="1 2" key="1">
    <citation type="submission" date="2018-01" db="EMBL/GenBank/DDBJ databases">
        <title>Lactibacter flavus gen. nov., sp. nov., a novel bacterium of the family Propionibacteriaceae isolated from raw milk and dairy products.</title>
        <authorList>
            <person name="Wenning M."/>
            <person name="Breitenwieser F."/>
            <person name="Huptas C."/>
            <person name="von Neubeck M."/>
            <person name="Busse H.-J."/>
            <person name="Scherer S."/>
        </authorList>
    </citation>
    <scope>NUCLEOTIDE SEQUENCE [LARGE SCALE GENOMIC DNA]</scope>
    <source>
        <strain evidence="1 2">VG341</strain>
    </source>
</reference>
<keyword evidence="1" id="KW-0418">Kinase</keyword>
<keyword evidence="2" id="KW-1185">Reference proteome</keyword>
<evidence type="ECO:0000313" key="2">
    <source>
        <dbReference type="Proteomes" id="UP000290624"/>
    </source>
</evidence>
<name>A0A4Q2EF81_9ACTN</name>
<comment type="caution">
    <text evidence="1">The sequence shown here is derived from an EMBL/GenBank/DDBJ whole genome shotgun (WGS) entry which is preliminary data.</text>
</comment>
<dbReference type="Proteomes" id="UP000290624">
    <property type="component" value="Unassembled WGS sequence"/>
</dbReference>
<protein>
    <submittedName>
        <fullName evidence="1">Uridine kinase</fullName>
    </submittedName>
</protein>
<organism evidence="1 2">
    <name type="scientific">Propioniciclava flava</name>
    <dbReference type="NCBI Taxonomy" id="2072026"/>
    <lineage>
        <taxon>Bacteria</taxon>
        <taxon>Bacillati</taxon>
        <taxon>Actinomycetota</taxon>
        <taxon>Actinomycetes</taxon>
        <taxon>Propionibacteriales</taxon>
        <taxon>Propionibacteriaceae</taxon>
        <taxon>Propioniciclava</taxon>
    </lineage>
</organism>